<dbReference type="GO" id="GO:0032991">
    <property type="term" value="C:protein-containing complex"/>
    <property type="evidence" value="ECO:0007669"/>
    <property type="project" value="UniProtKB-ARBA"/>
</dbReference>
<dbReference type="InterPro" id="IPR001005">
    <property type="entry name" value="SANT/Myb"/>
</dbReference>
<evidence type="ECO:0000313" key="2">
    <source>
        <dbReference type="EMBL" id="KAJ3428461.1"/>
    </source>
</evidence>
<feature type="domain" description="SANT" evidence="1">
    <location>
        <begin position="278"/>
        <end position="324"/>
    </location>
</feature>
<protein>
    <submittedName>
        <fullName evidence="2">Nuclear receptor co-repressor related ncor</fullName>
    </submittedName>
</protein>
<gene>
    <name evidence="2" type="ORF">M0812_23784</name>
</gene>
<dbReference type="SMART" id="SM00717">
    <property type="entry name" value="SANT"/>
    <property type="match status" value="1"/>
</dbReference>
<dbReference type="Gene3D" id="1.10.10.60">
    <property type="entry name" value="Homeodomain-like"/>
    <property type="match status" value="1"/>
</dbReference>
<dbReference type="EMBL" id="JANTQA010000057">
    <property type="protein sequence ID" value="KAJ3428461.1"/>
    <property type="molecule type" value="Genomic_DNA"/>
</dbReference>
<keyword evidence="2" id="KW-0675">Receptor</keyword>
<dbReference type="InterPro" id="IPR017884">
    <property type="entry name" value="SANT_dom"/>
</dbReference>
<evidence type="ECO:0000259" key="1">
    <source>
        <dbReference type="PROSITE" id="PS51293"/>
    </source>
</evidence>
<accession>A0AAV7YF23</accession>
<comment type="caution">
    <text evidence="2">The sequence shown here is derived from an EMBL/GenBank/DDBJ whole genome shotgun (WGS) entry which is preliminary data.</text>
</comment>
<dbReference type="SUPFAM" id="SSF46689">
    <property type="entry name" value="Homeodomain-like"/>
    <property type="match status" value="1"/>
</dbReference>
<reference evidence="2" key="1">
    <citation type="submission" date="2022-08" db="EMBL/GenBank/DDBJ databases">
        <title>Novel sulphate-reducing endosymbionts in the free-living metamonad Anaeramoeba.</title>
        <authorList>
            <person name="Jerlstrom-Hultqvist J."/>
            <person name="Cepicka I."/>
            <person name="Gallot-Lavallee L."/>
            <person name="Salas-Leiva D."/>
            <person name="Curtis B.A."/>
            <person name="Zahonova K."/>
            <person name="Pipaliya S."/>
            <person name="Dacks J."/>
            <person name="Roger A.J."/>
        </authorList>
    </citation>
    <scope>NUCLEOTIDE SEQUENCE</scope>
    <source>
        <strain evidence="2">Busselton2</strain>
    </source>
</reference>
<dbReference type="InterPro" id="IPR009057">
    <property type="entry name" value="Homeodomain-like_sf"/>
</dbReference>
<dbReference type="PANTHER" id="PTHR13992:SF39">
    <property type="entry name" value="SMRTER, ISOFORM G"/>
    <property type="match status" value="1"/>
</dbReference>
<organism evidence="2 3">
    <name type="scientific">Anaeramoeba flamelloides</name>
    <dbReference type="NCBI Taxonomy" id="1746091"/>
    <lineage>
        <taxon>Eukaryota</taxon>
        <taxon>Metamonada</taxon>
        <taxon>Anaeramoebidae</taxon>
        <taxon>Anaeramoeba</taxon>
    </lineage>
</organism>
<dbReference type="InterPro" id="IPR051571">
    <property type="entry name" value="N-CoR_corepressor"/>
</dbReference>
<proteinExistence type="predicted"/>
<dbReference type="GO" id="GO:0005654">
    <property type="term" value="C:nucleoplasm"/>
    <property type="evidence" value="ECO:0007669"/>
    <property type="project" value="UniProtKB-ARBA"/>
</dbReference>
<sequence length="418" mass="49683">MYANSSLIFFPKQNIKLENWGYMKEKKHLSSNGYNIMYEKKYTKNKYLQSIQRNNKNEFPNRWKSEYNIKKIISHNTILAKKAHTRIQKCLSTQKPIRKTYESIEQFPQYQNNIETANRKILVKAKLFHIIHKESNINMKLISKYKDLTKKWENVISLKEKARNKNLQNSDNLKDTSFDVEDQQNLDFRNSTSDHDQLSNKRVTVDLDSTSDKHVNFDSTAGDEYSSNYEDLQEGTIRNLQPMIVNARERKSQMFLDLNHSISSPVKQNILFKKSNCWTLEEKYLFLQAFKLFPKQFGRISQFLNNKSTKEVINFYYLNKKILNLKQIVQEWELGIGGEHDVDSGRSNGRKTEFEGDEINEEQKKNKYHIKQLISIGNGQKKNKNFQFKINKKDLIKIKKKINKEIVKQYRFPFEKKN</sequence>
<dbReference type="GO" id="GO:0006357">
    <property type="term" value="P:regulation of transcription by RNA polymerase II"/>
    <property type="evidence" value="ECO:0007669"/>
    <property type="project" value="TreeGrafter"/>
</dbReference>
<evidence type="ECO:0000313" key="3">
    <source>
        <dbReference type="Proteomes" id="UP001146793"/>
    </source>
</evidence>
<dbReference type="PANTHER" id="PTHR13992">
    <property type="entry name" value="NUCLEAR RECEPTOR CO-REPRESSOR RELATED NCOR"/>
    <property type="match status" value="1"/>
</dbReference>
<name>A0AAV7YF23_9EUKA</name>
<dbReference type="GO" id="GO:0000785">
    <property type="term" value="C:chromatin"/>
    <property type="evidence" value="ECO:0007669"/>
    <property type="project" value="TreeGrafter"/>
</dbReference>
<dbReference type="CDD" id="cd00167">
    <property type="entry name" value="SANT"/>
    <property type="match status" value="1"/>
</dbReference>
<dbReference type="AlphaFoldDB" id="A0AAV7YF23"/>
<dbReference type="Pfam" id="PF00249">
    <property type="entry name" value="Myb_DNA-binding"/>
    <property type="match status" value="1"/>
</dbReference>
<dbReference type="Proteomes" id="UP001146793">
    <property type="component" value="Unassembled WGS sequence"/>
</dbReference>
<dbReference type="PROSITE" id="PS51293">
    <property type="entry name" value="SANT"/>
    <property type="match status" value="1"/>
</dbReference>